<gene>
    <name evidence="2" type="ORF">TCMB3V08_LOCUS927</name>
</gene>
<name>A0A7R9IWP9_TIMCA</name>
<organism evidence="2">
    <name type="scientific">Timema californicum</name>
    <name type="common">California timema</name>
    <name type="synonym">Walking stick</name>
    <dbReference type="NCBI Taxonomy" id="61474"/>
    <lineage>
        <taxon>Eukaryota</taxon>
        <taxon>Metazoa</taxon>
        <taxon>Ecdysozoa</taxon>
        <taxon>Arthropoda</taxon>
        <taxon>Hexapoda</taxon>
        <taxon>Insecta</taxon>
        <taxon>Pterygota</taxon>
        <taxon>Neoptera</taxon>
        <taxon>Polyneoptera</taxon>
        <taxon>Phasmatodea</taxon>
        <taxon>Timematodea</taxon>
        <taxon>Timematoidea</taxon>
        <taxon>Timematidae</taxon>
        <taxon>Timema</taxon>
    </lineage>
</organism>
<dbReference type="AlphaFoldDB" id="A0A7R9IWP9"/>
<dbReference type="EMBL" id="OE179244">
    <property type="protein sequence ID" value="CAD7568154.1"/>
    <property type="molecule type" value="Genomic_DNA"/>
</dbReference>
<feature type="compositionally biased region" description="Basic and acidic residues" evidence="1">
    <location>
        <begin position="226"/>
        <end position="237"/>
    </location>
</feature>
<protein>
    <submittedName>
        <fullName evidence="2">(California timema) hypothetical protein</fullName>
    </submittedName>
</protein>
<sequence>MRVTFIWSLPEFAREERGKPFLGEKPISTHDRDLNLDLPFIGSLVYCKNSTLDHAVAEARDVPLGVAYEWRAREKHITINPAGSLEPDLPIQGWMLLSAFPHPRIETETPRLVARCTYHYITGSVTLRSSFKVLPFSKTAIVLLPGVFCSYPDWRLRVGAGLKFEDTLVSILWVQYQTHHGASAQSSHNDRAAAGILTKIVPISADRRCHVVSTIKPTVELEKVNPHLRGGRVENHLGKTSPSSPDRDSNLDLPVLSSRAQHDKRVSQLRHRGGCQPISADRKPSDNLSNDNYSISLRFLPDEIILYDNQKRLPLELLARIHTSESCDLLLIDINIYKEACIVEPMYGWSNGERVGENIPTATVLTRSAYLGNHPRHATGSLLCRAYNADEAEILCLAWSLSREYVYALAFRRTCECTLRNSQASKYQHLDLLKNVNLFRYRIVGVLNISTSILSDRSPENNAPLRKIHHPLDMFVRDHACHLIPPPPSFQPSLTVCHARAHTRLHPTEIRTSISPSSAVELNTTSALANYATEAGVNDHGACANDLFSRLFRLLFIDQHYP</sequence>
<feature type="region of interest" description="Disordered" evidence="1">
    <location>
        <begin position="226"/>
        <end position="287"/>
    </location>
</feature>
<reference evidence="2" key="1">
    <citation type="submission" date="2020-11" db="EMBL/GenBank/DDBJ databases">
        <authorList>
            <person name="Tran Van P."/>
        </authorList>
    </citation>
    <scope>NUCLEOTIDE SEQUENCE</scope>
</reference>
<accession>A0A7R9IWP9</accession>
<evidence type="ECO:0000313" key="2">
    <source>
        <dbReference type="EMBL" id="CAD7568154.1"/>
    </source>
</evidence>
<proteinExistence type="predicted"/>
<evidence type="ECO:0000256" key="1">
    <source>
        <dbReference type="SAM" id="MobiDB-lite"/>
    </source>
</evidence>